<evidence type="ECO:0000313" key="7">
    <source>
        <dbReference type="EMBL" id="AHC14006.1"/>
    </source>
</evidence>
<dbReference type="Gene3D" id="1.10.1740.10">
    <property type="match status" value="1"/>
</dbReference>
<dbReference type="Pfam" id="PF07638">
    <property type="entry name" value="Sigma70_ECF"/>
    <property type="match status" value="1"/>
</dbReference>
<organism evidence="7 8">
    <name type="scientific">Salinispira pacifica</name>
    <dbReference type="NCBI Taxonomy" id="1307761"/>
    <lineage>
        <taxon>Bacteria</taxon>
        <taxon>Pseudomonadati</taxon>
        <taxon>Spirochaetota</taxon>
        <taxon>Spirochaetia</taxon>
        <taxon>Spirochaetales</taxon>
        <taxon>Spirochaetaceae</taxon>
        <taxon>Salinispira</taxon>
    </lineage>
</organism>
<dbReference type="Gene3D" id="1.10.10.10">
    <property type="entry name" value="Winged helix-like DNA-binding domain superfamily/Winged helix DNA-binding domain"/>
    <property type="match status" value="1"/>
</dbReference>
<evidence type="ECO:0000259" key="6">
    <source>
        <dbReference type="Pfam" id="PF07638"/>
    </source>
</evidence>
<dbReference type="SUPFAM" id="SSF88946">
    <property type="entry name" value="Sigma2 domain of RNA polymerase sigma factors"/>
    <property type="match status" value="1"/>
</dbReference>
<dbReference type="InterPro" id="IPR014284">
    <property type="entry name" value="RNA_pol_sigma-70_dom"/>
</dbReference>
<dbReference type="Proteomes" id="UP000018680">
    <property type="component" value="Chromosome"/>
</dbReference>
<dbReference type="EMBL" id="CP006939">
    <property type="protein sequence ID" value="AHC14006.1"/>
    <property type="molecule type" value="Genomic_DNA"/>
</dbReference>
<proteinExistence type="inferred from homology"/>
<keyword evidence="5" id="KW-0804">Transcription</keyword>
<dbReference type="InterPro" id="IPR039425">
    <property type="entry name" value="RNA_pol_sigma-70-like"/>
</dbReference>
<dbReference type="GO" id="GO:0003677">
    <property type="term" value="F:DNA binding"/>
    <property type="evidence" value="ECO:0007669"/>
    <property type="project" value="UniProtKB-KW"/>
</dbReference>
<keyword evidence="8" id="KW-1185">Reference proteome</keyword>
<dbReference type="HOGENOM" id="CLU_1502443_0_0_12"/>
<evidence type="ECO:0000256" key="3">
    <source>
        <dbReference type="ARBA" id="ARBA00023082"/>
    </source>
</evidence>
<dbReference type="InterPro" id="IPR013324">
    <property type="entry name" value="RNA_pol_sigma_r3/r4-like"/>
</dbReference>
<dbReference type="PANTHER" id="PTHR43133:SF8">
    <property type="entry name" value="RNA POLYMERASE SIGMA FACTOR HI_1459-RELATED"/>
    <property type="match status" value="1"/>
</dbReference>
<dbReference type="GO" id="GO:0016987">
    <property type="term" value="F:sigma factor activity"/>
    <property type="evidence" value="ECO:0007669"/>
    <property type="project" value="UniProtKB-KW"/>
</dbReference>
<sequence>MKPNSEALQNEPRARLESAYRAEKPRLMARLRKAGKSIEEAEDLIHEVYAETLERLPLIHEIRNLPAWINSLFTRRLIDLWRRDNLKQRKGETDVSEETIREVITEAGFNPLDSYVYAELVDALNTAISVLPGSQKKVIELHVFGGKTFREIAELSGESIDTISARKRYAVKNLARALP</sequence>
<keyword evidence="2" id="KW-0805">Transcription regulation</keyword>
<feature type="domain" description="RNA polymerase sigma-70 ECF-like HTH" evidence="6">
    <location>
        <begin position="36"/>
        <end position="176"/>
    </location>
</feature>
<dbReference type="PANTHER" id="PTHR43133">
    <property type="entry name" value="RNA POLYMERASE ECF-TYPE SIGMA FACTO"/>
    <property type="match status" value="1"/>
</dbReference>
<dbReference type="eggNOG" id="COG1595">
    <property type="taxonomic scope" value="Bacteria"/>
</dbReference>
<evidence type="ECO:0000256" key="4">
    <source>
        <dbReference type="ARBA" id="ARBA00023125"/>
    </source>
</evidence>
<evidence type="ECO:0000256" key="2">
    <source>
        <dbReference type="ARBA" id="ARBA00023015"/>
    </source>
</evidence>
<dbReference type="AlphaFoldDB" id="V5WFT8"/>
<dbReference type="RefSeq" id="WP_024266938.1">
    <property type="nucleotide sequence ID" value="NC_023035.1"/>
</dbReference>
<dbReference type="KEGG" id="slr:L21SP2_0574"/>
<name>V5WFT8_9SPIO</name>
<dbReference type="InterPro" id="IPR013325">
    <property type="entry name" value="RNA_pol_sigma_r2"/>
</dbReference>
<dbReference type="OrthoDB" id="9784272at2"/>
<accession>V5WFT8</accession>
<gene>
    <name evidence="7" type="ORF">L21SP2_0574</name>
</gene>
<dbReference type="GO" id="GO:0006352">
    <property type="term" value="P:DNA-templated transcription initiation"/>
    <property type="evidence" value="ECO:0007669"/>
    <property type="project" value="InterPro"/>
</dbReference>
<dbReference type="STRING" id="1307761.L21SP2_0574"/>
<keyword evidence="4" id="KW-0238">DNA-binding</keyword>
<evidence type="ECO:0000256" key="5">
    <source>
        <dbReference type="ARBA" id="ARBA00023163"/>
    </source>
</evidence>
<comment type="similarity">
    <text evidence="1">Belongs to the sigma-70 factor family. ECF subfamily.</text>
</comment>
<evidence type="ECO:0000313" key="8">
    <source>
        <dbReference type="Proteomes" id="UP000018680"/>
    </source>
</evidence>
<evidence type="ECO:0000256" key="1">
    <source>
        <dbReference type="ARBA" id="ARBA00010641"/>
    </source>
</evidence>
<dbReference type="SUPFAM" id="SSF88659">
    <property type="entry name" value="Sigma3 and sigma4 domains of RNA polymerase sigma factors"/>
    <property type="match status" value="1"/>
</dbReference>
<reference evidence="7 8" key="1">
    <citation type="journal article" date="2015" name="Stand. Genomic Sci.">
        <title>Complete genome sequence and description of Salinispira pacifica gen. nov., sp. nov., a novel spirochaete isolated form a hypersaline microbial mat.</title>
        <authorList>
            <person name="Ben Hania W."/>
            <person name="Joseph M."/>
            <person name="Schumann P."/>
            <person name="Bunk B."/>
            <person name="Fiebig A."/>
            <person name="Sproer C."/>
            <person name="Klenk H.P."/>
            <person name="Fardeau M.L."/>
            <person name="Spring S."/>
        </authorList>
    </citation>
    <scope>NUCLEOTIDE SEQUENCE [LARGE SCALE GENOMIC DNA]</scope>
    <source>
        <strain evidence="7 8">L21-RPul-D2</strain>
    </source>
</reference>
<protein>
    <submittedName>
        <fullName evidence="7">RNA polymerase sigma-54 factor RpoN</fullName>
    </submittedName>
</protein>
<keyword evidence="3" id="KW-0731">Sigma factor</keyword>
<dbReference type="NCBIfam" id="TIGR02937">
    <property type="entry name" value="sigma70-ECF"/>
    <property type="match status" value="1"/>
</dbReference>
<dbReference type="InterPro" id="IPR036388">
    <property type="entry name" value="WH-like_DNA-bd_sf"/>
</dbReference>
<dbReference type="InterPro" id="IPR053812">
    <property type="entry name" value="HTH_Sigma70_ECF-like"/>
</dbReference>